<dbReference type="GO" id="GO:0003729">
    <property type="term" value="F:mRNA binding"/>
    <property type="evidence" value="ECO:0007669"/>
    <property type="project" value="TreeGrafter"/>
</dbReference>
<dbReference type="GO" id="GO:0006397">
    <property type="term" value="P:mRNA processing"/>
    <property type="evidence" value="ECO:0007669"/>
    <property type="project" value="InterPro"/>
</dbReference>
<keyword evidence="2" id="KW-1185">Reference proteome</keyword>
<evidence type="ECO:0000313" key="1">
    <source>
        <dbReference type="EMBL" id="KAK7311280.1"/>
    </source>
</evidence>
<dbReference type="GO" id="GO:0006406">
    <property type="term" value="P:mRNA export from nucleus"/>
    <property type="evidence" value="ECO:0007669"/>
    <property type="project" value="InterPro"/>
</dbReference>
<reference evidence="1 2" key="1">
    <citation type="submission" date="2024-01" db="EMBL/GenBank/DDBJ databases">
        <title>The genomes of 5 underutilized Papilionoideae crops provide insights into root nodulation and disease resistance.</title>
        <authorList>
            <person name="Yuan L."/>
        </authorList>
    </citation>
    <scope>NUCLEOTIDE SEQUENCE [LARGE SCALE GENOMIC DNA]</scope>
    <source>
        <strain evidence="1">LY-2023</strain>
        <tissue evidence="1">Leaf</tissue>
    </source>
</reference>
<accession>A0AAN9K5I5</accession>
<sequence length="80" mass="9130">MRSSNSFRLWRRYSPSSVGCKKYPSMELRGLFQYLVNQLKKGQGIELVLLQYTENLTEEQLDAMAGSGTLRYQATSFGVT</sequence>
<dbReference type="AlphaFoldDB" id="A0AAN9K5I5"/>
<dbReference type="EMBL" id="JAYKXN010000002">
    <property type="protein sequence ID" value="KAK7311280.1"/>
    <property type="molecule type" value="Genomic_DNA"/>
</dbReference>
<dbReference type="PANTHER" id="PTHR21597:SF0">
    <property type="entry name" value="THO COMPLEX SUBUNIT 2"/>
    <property type="match status" value="1"/>
</dbReference>
<protein>
    <submittedName>
        <fullName evidence="1">Uncharacterized protein</fullName>
    </submittedName>
</protein>
<dbReference type="PANTHER" id="PTHR21597">
    <property type="entry name" value="THO2 PROTEIN"/>
    <property type="match status" value="1"/>
</dbReference>
<proteinExistence type="predicted"/>
<dbReference type="InterPro" id="IPR040007">
    <property type="entry name" value="Tho2"/>
</dbReference>
<organism evidence="1 2">
    <name type="scientific">Clitoria ternatea</name>
    <name type="common">Butterfly pea</name>
    <dbReference type="NCBI Taxonomy" id="43366"/>
    <lineage>
        <taxon>Eukaryota</taxon>
        <taxon>Viridiplantae</taxon>
        <taxon>Streptophyta</taxon>
        <taxon>Embryophyta</taxon>
        <taxon>Tracheophyta</taxon>
        <taxon>Spermatophyta</taxon>
        <taxon>Magnoliopsida</taxon>
        <taxon>eudicotyledons</taxon>
        <taxon>Gunneridae</taxon>
        <taxon>Pentapetalae</taxon>
        <taxon>rosids</taxon>
        <taxon>fabids</taxon>
        <taxon>Fabales</taxon>
        <taxon>Fabaceae</taxon>
        <taxon>Papilionoideae</taxon>
        <taxon>50 kb inversion clade</taxon>
        <taxon>NPAAA clade</taxon>
        <taxon>indigoferoid/millettioid clade</taxon>
        <taxon>Phaseoleae</taxon>
        <taxon>Clitoria</taxon>
    </lineage>
</organism>
<dbReference type="GO" id="GO:0000445">
    <property type="term" value="C:THO complex part of transcription export complex"/>
    <property type="evidence" value="ECO:0007669"/>
    <property type="project" value="TreeGrafter"/>
</dbReference>
<dbReference type="Proteomes" id="UP001359559">
    <property type="component" value="Unassembled WGS sequence"/>
</dbReference>
<evidence type="ECO:0000313" key="2">
    <source>
        <dbReference type="Proteomes" id="UP001359559"/>
    </source>
</evidence>
<name>A0AAN9K5I5_CLITE</name>
<comment type="caution">
    <text evidence="1">The sequence shown here is derived from an EMBL/GenBank/DDBJ whole genome shotgun (WGS) entry which is preliminary data.</text>
</comment>
<gene>
    <name evidence="1" type="ORF">RJT34_09308</name>
</gene>